<dbReference type="EMBL" id="BAABHM010000004">
    <property type="protein sequence ID" value="GAA4690175.1"/>
    <property type="molecule type" value="Genomic_DNA"/>
</dbReference>
<evidence type="ECO:0000313" key="3">
    <source>
        <dbReference type="Proteomes" id="UP001500843"/>
    </source>
</evidence>
<protein>
    <submittedName>
        <fullName evidence="2">Uncharacterized protein</fullName>
    </submittedName>
</protein>
<evidence type="ECO:0000256" key="1">
    <source>
        <dbReference type="SAM" id="Phobius"/>
    </source>
</evidence>
<organism evidence="2 3">
    <name type="scientific">Promicromonospora umidemergens</name>
    <dbReference type="NCBI Taxonomy" id="629679"/>
    <lineage>
        <taxon>Bacteria</taxon>
        <taxon>Bacillati</taxon>
        <taxon>Actinomycetota</taxon>
        <taxon>Actinomycetes</taxon>
        <taxon>Micrococcales</taxon>
        <taxon>Promicromonosporaceae</taxon>
        <taxon>Promicromonospora</taxon>
    </lineage>
</organism>
<sequence>MSLQNSLRLRYARNDLIKNKGVNIALAVVLVLSAFLMGTGAMVRRRAVRAATTAASRPTNRSW</sequence>
<dbReference type="Proteomes" id="UP001500843">
    <property type="component" value="Unassembled WGS sequence"/>
</dbReference>
<keyword evidence="1" id="KW-1133">Transmembrane helix</keyword>
<accession>A0ABP8WKU5</accession>
<keyword evidence="1" id="KW-0812">Transmembrane</keyword>
<reference evidence="3" key="1">
    <citation type="journal article" date="2019" name="Int. J. Syst. Evol. Microbiol.">
        <title>The Global Catalogue of Microorganisms (GCM) 10K type strain sequencing project: providing services to taxonomists for standard genome sequencing and annotation.</title>
        <authorList>
            <consortium name="The Broad Institute Genomics Platform"/>
            <consortium name="The Broad Institute Genome Sequencing Center for Infectious Disease"/>
            <person name="Wu L."/>
            <person name="Ma J."/>
        </authorList>
    </citation>
    <scope>NUCLEOTIDE SEQUENCE [LARGE SCALE GENOMIC DNA]</scope>
    <source>
        <strain evidence="3">JCM 17975</strain>
    </source>
</reference>
<proteinExistence type="predicted"/>
<comment type="caution">
    <text evidence="2">The sequence shown here is derived from an EMBL/GenBank/DDBJ whole genome shotgun (WGS) entry which is preliminary data.</text>
</comment>
<keyword evidence="3" id="KW-1185">Reference proteome</keyword>
<name>A0ABP8WKU5_9MICO</name>
<gene>
    <name evidence="2" type="ORF">GCM10023198_06150</name>
</gene>
<evidence type="ECO:0000313" key="2">
    <source>
        <dbReference type="EMBL" id="GAA4690175.1"/>
    </source>
</evidence>
<keyword evidence="1" id="KW-0472">Membrane</keyword>
<feature type="transmembrane region" description="Helical" evidence="1">
    <location>
        <begin position="21"/>
        <end position="43"/>
    </location>
</feature>